<dbReference type="Proteomes" id="UP000242715">
    <property type="component" value="Unassembled WGS sequence"/>
</dbReference>
<dbReference type="Pfam" id="PF00078">
    <property type="entry name" value="RVT_1"/>
    <property type="match status" value="1"/>
</dbReference>
<evidence type="ECO:0000259" key="1">
    <source>
        <dbReference type="Pfam" id="PF00078"/>
    </source>
</evidence>
<dbReference type="InterPro" id="IPR000477">
    <property type="entry name" value="RT_dom"/>
</dbReference>
<proteinExistence type="predicted"/>
<dbReference type="AlphaFoldDB" id="A0A2Z6NNL9"/>
<dbReference type="EMBL" id="DF974164">
    <property type="protein sequence ID" value="GAU45954.1"/>
    <property type="molecule type" value="Genomic_DNA"/>
</dbReference>
<dbReference type="Gene3D" id="3.60.10.10">
    <property type="entry name" value="Endonuclease/exonuclease/phosphatase"/>
    <property type="match status" value="1"/>
</dbReference>
<evidence type="ECO:0000313" key="3">
    <source>
        <dbReference type="Proteomes" id="UP000242715"/>
    </source>
</evidence>
<reference evidence="3" key="1">
    <citation type="journal article" date="2017" name="Front. Plant Sci.">
        <title>Climate Clever Clovers: New Paradigm to Reduce the Environmental Footprint of Ruminants by Breeding Low Methanogenic Forages Utilizing Haplotype Variation.</title>
        <authorList>
            <person name="Kaur P."/>
            <person name="Appels R."/>
            <person name="Bayer P.E."/>
            <person name="Keeble-Gagnere G."/>
            <person name="Wang J."/>
            <person name="Hirakawa H."/>
            <person name="Shirasawa K."/>
            <person name="Vercoe P."/>
            <person name="Stefanova K."/>
            <person name="Durmic Z."/>
            <person name="Nichols P."/>
            <person name="Revell C."/>
            <person name="Isobe S.N."/>
            <person name="Edwards D."/>
            <person name="Erskine W."/>
        </authorList>
    </citation>
    <scope>NUCLEOTIDE SEQUENCE [LARGE SCALE GENOMIC DNA]</scope>
    <source>
        <strain evidence="3">cv. Daliak</strain>
    </source>
</reference>
<evidence type="ECO:0000313" key="2">
    <source>
        <dbReference type="EMBL" id="GAU45954.1"/>
    </source>
</evidence>
<keyword evidence="3" id="KW-1185">Reference proteome</keyword>
<dbReference type="PANTHER" id="PTHR31635">
    <property type="entry name" value="REVERSE TRANSCRIPTASE DOMAIN-CONTAINING PROTEIN-RELATED"/>
    <property type="match status" value="1"/>
</dbReference>
<name>A0A2Z6NNL9_TRISU</name>
<accession>A0A2Z6NNL9</accession>
<gene>
    <name evidence="2" type="ORF">TSUD_301630</name>
</gene>
<organism evidence="2 3">
    <name type="scientific">Trifolium subterraneum</name>
    <name type="common">Subterranean clover</name>
    <dbReference type="NCBI Taxonomy" id="3900"/>
    <lineage>
        <taxon>Eukaryota</taxon>
        <taxon>Viridiplantae</taxon>
        <taxon>Streptophyta</taxon>
        <taxon>Embryophyta</taxon>
        <taxon>Tracheophyta</taxon>
        <taxon>Spermatophyta</taxon>
        <taxon>Magnoliopsida</taxon>
        <taxon>eudicotyledons</taxon>
        <taxon>Gunneridae</taxon>
        <taxon>Pentapetalae</taxon>
        <taxon>rosids</taxon>
        <taxon>fabids</taxon>
        <taxon>Fabales</taxon>
        <taxon>Fabaceae</taxon>
        <taxon>Papilionoideae</taxon>
        <taxon>50 kb inversion clade</taxon>
        <taxon>NPAAA clade</taxon>
        <taxon>Hologalegina</taxon>
        <taxon>IRL clade</taxon>
        <taxon>Trifolieae</taxon>
        <taxon>Trifolium</taxon>
    </lineage>
</organism>
<feature type="domain" description="Reverse transcriptase" evidence="1">
    <location>
        <begin position="308"/>
        <end position="368"/>
    </location>
</feature>
<sequence>MEDKKGNHPHPNWLCNGFRSAVCDCDLTDIHLEGYPYTWIKSRGTPNVIEERLDRAMANSEWLMNFPRVKLVNLITSHSDHSPILLQNSPMERNVKTFSFRFENSWLKEDGIGDVVEEGWGRERCGDITIKTARCAEKLKGWGRRKRTRFKQELQECSEEMERMRDLNTKFFHMTATSRQRAKKIGKIMNEDNNVATTQPELCEVALNYFNHLFKSNPTVHEPVLSLISPKITREDNERLDRPITREELKEALFQMHPDKAPGPDGFNPAFYQHFWDLCGDDIFEAAKEWLGKGYFPSSLNKTNICLIPKSDNPTTMKDLRPISLCNVLYKMISKLLANRLKECLDKCVSEEQSAFIEGRSILDNALIAMEVFVRKRTLGLNSKVF</sequence>
<protein>
    <recommendedName>
        <fullName evidence="1">Reverse transcriptase domain-containing protein</fullName>
    </recommendedName>
</protein>
<dbReference type="SUPFAM" id="SSF56672">
    <property type="entry name" value="DNA/RNA polymerases"/>
    <property type="match status" value="1"/>
</dbReference>
<dbReference type="InterPro" id="IPR036691">
    <property type="entry name" value="Endo/exonu/phosph_ase_sf"/>
</dbReference>
<dbReference type="InterPro" id="IPR043502">
    <property type="entry name" value="DNA/RNA_pol_sf"/>
</dbReference>
<dbReference type="PANTHER" id="PTHR31635:SF196">
    <property type="entry name" value="REVERSE TRANSCRIPTASE DOMAIN-CONTAINING PROTEIN-RELATED"/>
    <property type="match status" value="1"/>
</dbReference>
<dbReference type="SUPFAM" id="SSF56219">
    <property type="entry name" value="DNase I-like"/>
    <property type="match status" value="1"/>
</dbReference>
<dbReference type="OrthoDB" id="1436205at2759"/>